<keyword evidence="1" id="KW-0732">Signal</keyword>
<reference evidence="2" key="2">
    <citation type="submission" date="2020-11" db="EMBL/GenBank/DDBJ databases">
        <authorList>
            <person name="McCartney M.A."/>
            <person name="Auch B."/>
            <person name="Kono T."/>
            <person name="Mallez S."/>
            <person name="Becker A."/>
            <person name="Gohl D.M."/>
            <person name="Silverstein K.A.T."/>
            <person name="Koren S."/>
            <person name="Bechman K.B."/>
            <person name="Herman A."/>
            <person name="Abrahante J.E."/>
            <person name="Garbe J."/>
        </authorList>
    </citation>
    <scope>NUCLEOTIDE SEQUENCE</scope>
    <source>
        <strain evidence="2">Duluth1</strain>
        <tissue evidence="2">Whole animal</tissue>
    </source>
</reference>
<keyword evidence="3" id="KW-1185">Reference proteome</keyword>
<dbReference type="EMBL" id="JAIWYP010000015">
    <property type="protein sequence ID" value="KAH3701740.1"/>
    <property type="molecule type" value="Genomic_DNA"/>
</dbReference>
<organism evidence="2 3">
    <name type="scientific">Dreissena polymorpha</name>
    <name type="common">Zebra mussel</name>
    <name type="synonym">Mytilus polymorpha</name>
    <dbReference type="NCBI Taxonomy" id="45954"/>
    <lineage>
        <taxon>Eukaryota</taxon>
        <taxon>Metazoa</taxon>
        <taxon>Spiralia</taxon>
        <taxon>Lophotrochozoa</taxon>
        <taxon>Mollusca</taxon>
        <taxon>Bivalvia</taxon>
        <taxon>Autobranchia</taxon>
        <taxon>Heteroconchia</taxon>
        <taxon>Euheterodonta</taxon>
        <taxon>Imparidentia</taxon>
        <taxon>Neoheterodontei</taxon>
        <taxon>Myida</taxon>
        <taxon>Dreissenoidea</taxon>
        <taxon>Dreissenidae</taxon>
        <taxon>Dreissena</taxon>
    </lineage>
</organism>
<proteinExistence type="predicted"/>
<dbReference type="AlphaFoldDB" id="A0A9D3YM39"/>
<comment type="caution">
    <text evidence="2">The sequence shown here is derived from an EMBL/GenBank/DDBJ whole genome shotgun (WGS) entry which is preliminary data.</text>
</comment>
<protein>
    <submittedName>
        <fullName evidence="2">Uncharacterized protein</fullName>
    </submittedName>
</protein>
<feature type="chain" id="PRO_5038393765" evidence="1">
    <location>
        <begin position="21"/>
        <end position="62"/>
    </location>
</feature>
<name>A0A9D3YM39_DREPO</name>
<dbReference type="Proteomes" id="UP000828390">
    <property type="component" value="Unassembled WGS sequence"/>
</dbReference>
<gene>
    <name evidence="2" type="ORF">DPMN_076734</name>
</gene>
<accession>A0A9D3YM39</accession>
<evidence type="ECO:0000313" key="3">
    <source>
        <dbReference type="Proteomes" id="UP000828390"/>
    </source>
</evidence>
<evidence type="ECO:0000313" key="2">
    <source>
        <dbReference type="EMBL" id="KAH3701740.1"/>
    </source>
</evidence>
<sequence>MRHLLGVIYCLTILCHLVCAVTSAEEDTSNAVALTRSRREIMDSFYSTICKLTLYMCDSQRG</sequence>
<feature type="signal peptide" evidence="1">
    <location>
        <begin position="1"/>
        <end position="20"/>
    </location>
</feature>
<reference evidence="2" key="1">
    <citation type="journal article" date="2019" name="bioRxiv">
        <title>The Genome of the Zebra Mussel, Dreissena polymorpha: A Resource for Invasive Species Research.</title>
        <authorList>
            <person name="McCartney M.A."/>
            <person name="Auch B."/>
            <person name="Kono T."/>
            <person name="Mallez S."/>
            <person name="Zhang Y."/>
            <person name="Obille A."/>
            <person name="Becker A."/>
            <person name="Abrahante J.E."/>
            <person name="Garbe J."/>
            <person name="Badalamenti J.P."/>
            <person name="Herman A."/>
            <person name="Mangelson H."/>
            <person name="Liachko I."/>
            <person name="Sullivan S."/>
            <person name="Sone E.D."/>
            <person name="Koren S."/>
            <person name="Silverstein K.A.T."/>
            <person name="Beckman K.B."/>
            <person name="Gohl D.M."/>
        </authorList>
    </citation>
    <scope>NUCLEOTIDE SEQUENCE</scope>
    <source>
        <strain evidence="2">Duluth1</strain>
        <tissue evidence="2">Whole animal</tissue>
    </source>
</reference>
<evidence type="ECO:0000256" key="1">
    <source>
        <dbReference type="SAM" id="SignalP"/>
    </source>
</evidence>